<dbReference type="InterPro" id="IPR050832">
    <property type="entry name" value="Bact_Acetyltransf"/>
</dbReference>
<dbReference type="InterPro" id="IPR016181">
    <property type="entry name" value="Acyl_CoA_acyltransferase"/>
</dbReference>
<evidence type="ECO:0000313" key="4">
    <source>
        <dbReference type="EMBL" id="MBL7259705.1"/>
    </source>
</evidence>
<dbReference type="SUPFAM" id="SSF55729">
    <property type="entry name" value="Acyl-CoA N-acyltransferases (Nat)"/>
    <property type="match status" value="1"/>
</dbReference>
<dbReference type="InterPro" id="IPR000182">
    <property type="entry name" value="GNAT_dom"/>
</dbReference>
<accession>A0ABS1VZ24</accession>
<evidence type="ECO:0000256" key="1">
    <source>
        <dbReference type="ARBA" id="ARBA00022679"/>
    </source>
</evidence>
<sequence>MAAVWVSGEMDAMFSLRPATLDDAVTLAEIVMAATKHQGRWPAMTPADEQEWRTGFADWSRQTLADVSVIVEGGEAIGRLRVVRGDGFLRLAGIQLLPSAQGRGIGTAIVRQLQSRARRESVPLLIGVEKDNPRARQLYERLGCVPVGENEAGDEVELRWSGSGVQGP</sequence>
<dbReference type="PROSITE" id="PS51186">
    <property type="entry name" value="GNAT"/>
    <property type="match status" value="1"/>
</dbReference>
<comment type="caution">
    <text evidence="4">The sequence shown here is derived from an EMBL/GenBank/DDBJ whole genome shotgun (WGS) entry which is preliminary data.</text>
</comment>
<keyword evidence="2" id="KW-0012">Acyltransferase</keyword>
<organism evidence="4 5">
    <name type="scientific">Paractinoplanes lichenicola</name>
    <dbReference type="NCBI Taxonomy" id="2802976"/>
    <lineage>
        <taxon>Bacteria</taxon>
        <taxon>Bacillati</taxon>
        <taxon>Actinomycetota</taxon>
        <taxon>Actinomycetes</taxon>
        <taxon>Micromonosporales</taxon>
        <taxon>Micromonosporaceae</taxon>
        <taxon>Paractinoplanes</taxon>
    </lineage>
</organism>
<gene>
    <name evidence="4" type="ORF">JKJ07_35845</name>
</gene>
<feature type="domain" description="N-acetyltransferase" evidence="3">
    <location>
        <begin position="14"/>
        <end position="163"/>
    </location>
</feature>
<dbReference type="CDD" id="cd04301">
    <property type="entry name" value="NAT_SF"/>
    <property type="match status" value="1"/>
</dbReference>
<evidence type="ECO:0000256" key="2">
    <source>
        <dbReference type="ARBA" id="ARBA00023315"/>
    </source>
</evidence>
<dbReference type="Gene3D" id="3.40.630.30">
    <property type="match status" value="1"/>
</dbReference>
<keyword evidence="5" id="KW-1185">Reference proteome</keyword>
<dbReference type="EMBL" id="JAENHO010000012">
    <property type="protein sequence ID" value="MBL7259705.1"/>
    <property type="molecule type" value="Genomic_DNA"/>
</dbReference>
<protein>
    <submittedName>
        <fullName evidence="4">GNAT family N-acetyltransferase</fullName>
    </submittedName>
</protein>
<dbReference type="Proteomes" id="UP000598996">
    <property type="component" value="Unassembled WGS sequence"/>
</dbReference>
<dbReference type="PANTHER" id="PTHR43877:SF2">
    <property type="entry name" value="AMINOALKYLPHOSPHONATE N-ACETYLTRANSFERASE-RELATED"/>
    <property type="match status" value="1"/>
</dbReference>
<evidence type="ECO:0000259" key="3">
    <source>
        <dbReference type="PROSITE" id="PS51186"/>
    </source>
</evidence>
<dbReference type="Pfam" id="PF00583">
    <property type="entry name" value="Acetyltransf_1"/>
    <property type="match status" value="1"/>
</dbReference>
<dbReference type="RefSeq" id="WP_202996413.1">
    <property type="nucleotide sequence ID" value="NZ_JAENHO010000012.1"/>
</dbReference>
<proteinExistence type="predicted"/>
<evidence type="ECO:0000313" key="5">
    <source>
        <dbReference type="Proteomes" id="UP000598996"/>
    </source>
</evidence>
<name>A0ABS1VZ24_9ACTN</name>
<keyword evidence="1" id="KW-0808">Transferase</keyword>
<dbReference type="PANTHER" id="PTHR43877">
    <property type="entry name" value="AMINOALKYLPHOSPHONATE N-ACETYLTRANSFERASE-RELATED-RELATED"/>
    <property type="match status" value="1"/>
</dbReference>
<reference evidence="4 5" key="1">
    <citation type="submission" date="2021-01" db="EMBL/GenBank/DDBJ databases">
        <title>Actinoplanes sp. nov. LDG1-01 isolated from lichen.</title>
        <authorList>
            <person name="Saeng-In P."/>
            <person name="Phongsopitanun W."/>
            <person name="Kanchanasin P."/>
            <person name="Yuki M."/>
            <person name="Kudo T."/>
            <person name="Ohkuma M."/>
            <person name="Tanasupawat S."/>
        </authorList>
    </citation>
    <scope>NUCLEOTIDE SEQUENCE [LARGE SCALE GENOMIC DNA]</scope>
    <source>
        <strain evidence="4 5">LDG1-01</strain>
    </source>
</reference>